<feature type="non-terminal residue" evidence="1">
    <location>
        <position position="1"/>
    </location>
</feature>
<evidence type="ECO:0000313" key="2">
    <source>
        <dbReference type="Proteomes" id="UP000789901"/>
    </source>
</evidence>
<dbReference type="EMBL" id="CAJVQB010049681">
    <property type="protein sequence ID" value="CAG8834581.1"/>
    <property type="molecule type" value="Genomic_DNA"/>
</dbReference>
<protein>
    <submittedName>
        <fullName evidence="1">23606_t:CDS:1</fullName>
    </submittedName>
</protein>
<comment type="caution">
    <text evidence="1">The sequence shown here is derived from an EMBL/GenBank/DDBJ whole genome shotgun (WGS) entry which is preliminary data.</text>
</comment>
<reference evidence="1 2" key="1">
    <citation type="submission" date="2021-06" db="EMBL/GenBank/DDBJ databases">
        <authorList>
            <person name="Kallberg Y."/>
            <person name="Tangrot J."/>
            <person name="Rosling A."/>
        </authorList>
    </citation>
    <scope>NUCLEOTIDE SEQUENCE [LARGE SCALE GENOMIC DNA]</scope>
    <source>
        <strain evidence="1 2">120-4 pot B 10/14</strain>
    </source>
</reference>
<sequence length="44" mass="4154">IDSAFVDIVGGVVGGEVKAIKLVSIGDVSANGGLGLVLLGSSAV</sequence>
<dbReference type="Proteomes" id="UP000789901">
    <property type="component" value="Unassembled WGS sequence"/>
</dbReference>
<name>A0ABN7WKH4_GIGMA</name>
<feature type="non-terminal residue" evidence="1">
    <location>
        <position position="44"/>
    </location>
</feature>
<evidence type="ECO:0000313" key="1">
    <source>
        <dbReference type="EMBL" id="CAG8834581.1"/>
    </source>
</evidence>
<organism evidence="1 2">
    <name type="scientific">Gigaspora margarita</name>
    <dbReference type="NCBI Taxonomy" id="4874"/>
    <lineage>
        <taxon>Eukaryota</taxon>
        <taxon>Fungi</taxon>
        <taxon>Fungi incertae sedis</taxon>
        <taxon>Mucoromycota</taxon>
        <taxon>Glomeromycotina</taxon>
        <taxon>Glomeromycetes</taxon>
        <taxon>Diversisporales</taxon>
        <taxon>Gigasporaceae</taxon>
        <taxon>Gigaspora</taxon>
    </lineage>
</organism>
<gene>
    <name evidence="1" type="ORF">GMARGA_LOCUS32133</name>
</gene>
<proteinExistence type="predicted"/>
<keyword evidence="2" id="KW-1185">Reference proteome</keyword>
<accession>A0ABN7WKH4</accession>